<feature type="compositionally biased region" description="Polar residues" evidence="2">
    <location>
        <begin position="274"/>
        <end position="289"/>
    </location>
</feature>
<keyword evidence="1" id="KW-0479">Metal-binding</keyword>
<reference evidence="4" key="1">
    <citation type="submission" date="2023-04" db="EMBL/GenBank/DDBJ databases">
        <title>Phytophthora fragariaefolia NBRC 109709.</title>
        <authorList>
            <person name="Ichikawa N."/>
            <person name="Sato H."/>
            <person name="Tonouchi N."/>
        </authorList>
    </citation>
    <scope>NUCLEOTIDE SEQUENCE</scope>
    <source>
        <strain evidence="4">NBRC 109709</strain>
    </source>
</reference>
<dbReference type="PROSITE" id="PS50089">
    <property type="entry name" value="ZF_RING_2"/>
    <property type="match status" value="1"/>
</dbReference>
<dbReference type="CDD" id="cd16449">
    <property type="entry name" value="RING-HC"/>
    <property type="match status" value="1"/>
</dbReference>
<gene>
    <name evidence="4" type="ORF">Pfra01_001139700</name>
</gene>
<feature type="compositionally biased region" description="Low complexity" evidence="2">
    <location>
        <begin position="32"/>
        <end position="41"/>
    </location>
</feature>
<keyword evidence="1" id="KW-0862">Zinc</keyword>
<feature type="domain" description="RING-type" evidence="3">
    <location>
        <begin position="515"/>
        <end position="561"/>
    </location>
</feature>
<dbReference type="Gene3D" id="3.30.40.10">
    <property type="entry name" value="Zinc/RING finger domain, C3HC4 (zinc finger)"/>
    <property type="match status" value="1"/>
</dbReference>
<keyword evidence="5" id="KW-1185">Reference proteome</keyword>
<feature type="region of interest" description="Disordered" evidence="2">
    <location>
        <begin position="361"/>
        <end position="390"/>
    </location>
</feature>
<sequence>MEEEEEETYGFGSFSEMFDSGAPRAAQRLDMGSSSRSCQVRGRGGGGGRARCLELTLLCGVWLGPFARADHRDEFLEGLRSCVAAASSATSDSEGNAGRRGQAAADAEEKDGGDALPSPRDNLAADAARKEEFRQMVRRYTMVDQWSEEGLEIANHVHAGTGYRLGPTTKHPPKFSADSEYRKKTVSELSDFLKRMNQEWSEAESQRKVHTKAKHSRNDDDLFEYTDTVTGAQIPPRAYEQRYLEYVKAHDVNPVLHMFPGSEEAVRRGKSTHNRTLSAQQSAPRSTPVTGEEAKQMTSVFMATLGVDISSSCIIDKGFFSAEATNASPRPFREEDPVFRAAVDSKRTEIWSSWGSAFTRVGGGQAAQDEPRPRSRSAFKATHKRSSKRRESIILANANELQSNVDAIVSKNSTGVGHTNSKSELGLPGGKRGRSSSQKFDTDQKSRLKARRQSIVRTVSLPPAVVNEAKQNKAPRNSETLQSARKSPRPMISDHGYSRKASALEMIGDEDSDLCQLCYSDQATVHMDPCDHAVCASCWSRLPSSVGKTGSSSQHMCPWDRDVVKAKLQENERVEKEEYYLALSKPLPQHRVEAATIRNYQVARELRWKKLVLQAIAEQQKLDAEESIFRQQLVARPRRSVNSAKTVKSKPKFCRPSCAAARADLTKVSPRMPRRAATEETTGVFERLYKPQIPVTAAAPQHKAVVKRISIEDEAAFVARQERDQIDRQVNFNSVQELLAGS</sequence>
<feature type="compositionally biased region" description="Polar residues" evidence="2">
    <location>
        <begin position="474"/>
        <end position="485"/>
    </location>
</feature>
<dbReference type="AlphaFoldDB" id="A0A9W7CUB7"/>
<feature type="region of interest" description="Disordered" evidence="2">
    <location>
        <begin position="88"/>
        <end position="123"/>
    </location>
</feature>
<feature type="compositionally biased region" description="Basic residues" evidence="2">
    <location>
        <begin position="374"/>
        <end position="388"/>
    </location>
</feature>
<feature type="region of interest" description="Disordered" evidence="2">
    <location>
        <begin position="270"/>
        <end position="291"/>
    </location>
</feature>
<keyword evidence="1" id="KW-0863">Zinc-finger</keyword>
<feature type="region of interest" description="Disordered" evidence="2">
    <location>
        <begin position="469"/>
        <end position="494"/>
    </location>
</feature>
<dbReference type="OrthoDB" id="62830at2759"/>
<proteinExistence type="predicted"/>
<evidence type="ECO:0000313" key="5">
    <source>
        <dbReference type="Proteomes" id="UP001165121"/>
    </source>
</evidence>
<evidence type="ECO:0000256" key="1">
    <source>
        <dbReference type="PROSITE-ProRule" id="PRU00175"/>
    </source>
</evidence>
<feature type="region of interest" description="Disordered" evidence="2">
    <location>
        <begin position="412"/>
        <end position="451"/>
    </location>
</feature>
<accession>A0A9W7CUB7</accession>
<dbReference type="SUPFAM" id="SSF57850">
    <property type="entry name" value="RING/U-box"/>
    <property type="match status" value="1"/>
</dbReference>
<dbReference type="GO" id="GO:0008270">
    <property type="term" value="F:zinc ion binding"/>
    <property type="evidence" value="ECO:0007669"/>
    <property type="project" value="UniProtKB-KW"/>
</dbReference>
<evidence type="ECO:0000259" key="3">
    <source>
        <dbReference type="PROSITE" id="PS50089"/>
    </source>
</evidence>
<dbReference type="InterPro" id="IPR001841">
    <property type="entry name" value="Znf_RING"/>
</dbReference>
<feature type="region of interest" description="Disordered" evidence="2">
    <location>
        <begin position="27"/>
        <end position="48"/>
    </location>
</feature>
<dbReference type="EMBL" id="BSXT01001124">
    <property type="protein sequence ID" value="GMF38922.1"/>
    <property type="molecule type" value="Genomic_DNA"/>
</dbReference>
<dbReference type="Proteomes" id="UP001165121">
    <property type="component" value="Unassembled WGS sequence"/>
</dbReference>
<name>A0A9W7CUB7_9STRA</name>
<evidence type="ECO:0000256" key="2">
    <source>
        <dbReference type="SAM" id="MobiDB-lite"/>
    </source>
</evidence>
<protein>
    <submittedName>
        <fullName evidence="4">Unnamed protein product</fullName>
    </submittedName>
</protein>
<evidence type="ECO:0000313" key="4">
    <source>
        <dbReference type="EMBL" id="GMF38922.1"/>
    </source>
</evidence>
<feature type="compositionally biased region" description="Polar residues" evidence="2">
    <location>
        <begin position="412"/>
        <end position="423"/>
    </location>
</feature>
<dbReference type="InterPro" id="IPR013083">
    <property type="entry name" value="Znf_RING/FYVE/PHD"/>
</dbReference>
<comment type="caution">
    <text evidence="4">The sequence shown here is derived from an EMBL/GenBank/DDBJ whole genome shotgun (WGS) entry which is preliminary data.</text>
</comment>
<organism evidence="4 5">
    <name type="scientific">Phytophthora fragariaefolia</name>
    <dbReference type="NCBI Taxonomy" id="1490495"/>
    <lineage>
        <taxon>Eukaryota</taxon>
        <taxon>Sar</taxon>
        <taxon>Stramenopiles</taxon>
        <taxon>Oomycota</taxon>
        <taxon>Peronosporomycetes</taxon>
        <taxon>Peronosporales</taxon>
        <taxon>Peronosporaceae</taxon>
        <taxon>Phytophthora</taxon>
    </lineage>
</organism>